<dbReference type="Proteomes" id="UP001217325">
    <property type="component" value="Unassembled WGS sequence"/>
</dbReference>
<evidence type="ECO:0000313" key="1">
    <source>
        <dbReference type="EMBL" id="MDE8644631.1"/>
    </source>
</evidence>
<reference evidence="2 3" key="1">
    <citation type="submission" date="2017-07" db="EMBL/GenBank/DDBJ databases">
        <title>Draft sequence of Rhodococcus enclensis 23b-28.</title>
        <authorList>
            <person name="Besaury L."/>
            <person name="Sancelme M."/>
            <person name="Amato P."/>
            <person name="Lallement A."/>
            <person name="Delort A.-M."/>
        </authorList>
    </citation>
    <scope>NUCLEOTIDE SEQUENCE [LARGE SCALE GENOMIC DNA]</scope>
    <source>
        <strain evidence="2 3">23b-28</strain>
    </source>
</reference>
<dbReference type="Gene3D" id="3.20.20.80">
    <property type="entry name" value="Glycosidases"/>
    <property type="match status" value="1"/>
</dbReference>
<dbReference type="PANTHER" id="PTHR12631">
    <property type="entry name" value="ALPHA-L-IDURONIDASE"/>
    <property type="match status" value="1"/>
</dbReference>
<dbReference type="InterPro" id="IPR017853">
    <property type="entry name" value="GH"/>
</dbReference>
<dbReference type="EMBL" id="JARDXE010000003">
    <property type="protein sequence ID" value="MDE8644631.1"/>
    <property type="molecule type" value="Genomic_DNA"/>
</dbReference>
<accession>A0A2A5J7N4</accession>
<protein>
    <submittedName>
        <fullName evidence="2">Beta-xylosidase</fullName>
    </submittedName>
</protein>
<proteinExistence type="predicted"/>
<comment type="caution">
    <text evidence="2">The sequence shown here is derived from an EMBL/GenBank/DDBJ whole genome shotgun (WGS) entry which is preliminary data.</text>
</comment>
<name>A0A2A5J7N4_RHOSG</name>
<dbReference type="EMBL" id="NOVD01000015">
    <property type="protein sequence ID" value="PCK25600.1"/>
    <property type="molecule type" value="Genomic_DNA"/>
</dbReference>
<evidence type="ECO:0000313" key="2">
    <source>
        <dbReference type="EMBL" id="PCK25600.1"/>
    </source>
</evidence>
<dbReference type="InterPro" id="IPR051923">
    <property type="entry name" value="Glycosyl_Hydrolase_39"/>
</dbReference>
<dbReference type="PANTHER" id="PTHR12631:SF10">
    <property type="entry name" value="BETA-XYLOSIDASE-LIKE PROTEIN-RELATED"/>
    <property type="match status" value="1"/>
</dbReference>
<dbReference type="Proteomes" id="UP000230886">
    <property type="component" value="Unassembled WGS sequence"/>
</dbReference>
<dbReference type="AlphaFoldDB" id="A0A2A5J7N4"/>
<evidence type="ECO:0000313" key="3">
    <source>
        <dbReference type="Proteomes" id="UP000230886"/>
    </source>
</evidence>
<sequence length="361" mass="38779">MAKARRVAAVAVVLLIVGLVVHSSITATGEPCAVQPSSDNTGIALGSGYTAMSDAEMDRTVEAIRSSGSHWVRFDIDWSAIESTEGTFDWSGTDRLVDIAKSSGLEILGLITYTPAWARDPAATSPDTHTRPADPDAFGRFAALAAARYSNSISSWEIWNEPNLQTFFNPTPDPEYYSKLLAASSVAIEAVQPGATIVSGGLSPATDNGADISPTTFLANIYEYGAGQHFDVVGMHPYTYPALPSDPLTRNWNSFYRMRLMHDTMVANGDSTKSIWATEFGAPTGTGLDAVTPSMQAEILRDGFNEARSLGFVQKVFVYSLQDRGSDPGDREQNFGLLDLDFEPKPAMAVLQDANETGGCL</sequence>
<dbReference type="SUPFAM" id="SSF51445">
    <property type="entry name" value="(Trans)glycosidases"/>
    <property type="match status" value="1"/>
</dbReference>
<dbReference type="RefSeq" id="WP_054826095.1">
    <property type="nucleotide sequence ID" value="NZ_CP089606.1"/>
</dbReference>
<dbReference type="GO" id="GO:0004553">
    <property type="term" value="F:hydrolase activity, hydrolyzing O-glycosyl compounds"/>
    <property type="evidence" value="ECO:0007669"/>
    <property type="project" value="TreeGrafter"/>
</dbReference>
<gene>
    <name evidence="2" type="ORF">CHR55_20070</name>
    <name evidence="1" type="ORF">PXH69_06690</name>
</gene>
<organism evidence="2 3">
    <name type="scientific">Rhodococcus qingshengii</name>
    <dbReference type="NCBI Taxonomy" id="334542"/>
    <lineage>
        <taxon>Bacteria</taxon>
        <taxon>Bacillati</taxon>
        <taxon>Actinomycetota</taxon>
        <taxon>Actinomycetes</taxon>
        <taxon>Mycobacteriales</taxon>
        <taxon>Nocardiaceae</taxon>
        <taxon>Rhodococcus</taxon>
        <taxon>Rhodococcus erythropolis group</taxon>
    </lineage>
</organism>
<reference evidence="1" key="2">
    <citation type="submission" date="2023-02" db="EMBL/GenBank/DDBJ databases">
        <title>A novel hydrolase synthesized by Rhodococcus erythropolis HQ is responsible for the detoxification of Zearalenone.</title>
        <authorList>
            <person name="Hu J."/>
            <person name="Xu J."/>
        </authorList>
    </citation>
    <scope>NUCLEOTIDE SEQUENCE</scope>
    <source>
        <strain evidence="1">HQ</strain>
    </source>
</reference>